<dbReference type="InterPro" id="IPR016177">
    <property type="entry name" value="DNA-bd_dom_sf"/>
</dbReference>
<dbReference type="PANTHER" id="PTHR31677:SF231">
    <property type="entry name" value="ETHYLENE-RESPONSIVE TRANSCRIPTION FACTOR 4"/>
    <property type="match status" value="1"/>
</dbReference>
<sequence>MAPTTEKSLPKSGSEDPNPTSNETRFRGVRKRPWGRYAAEIRDPGKKTRVWLGTFDTAEEAACAYDKAAREFRGGKAKTNFPTPTELHLDAVNIANMNNAAKLAATTNISNSPSSHSSTVESSSPPSPRPLDLTLKTPRLSTGGGYFTAASGFRPLPASRPVIFFDAFARADSTATLQHARETCRFDPPAPTSGSGHSDSSSSSVVDFERTSRNGLLDLDLNLPPPSEVA</sequence>
<evidence type="ECO:0000256" key="4">
    <source>
        <dbReference type="ARBA" id="ARBA00023125"/>
    </source>
</evidence>
<keyword evidence="6" id="KW-0539">Nucleus</keyword>
<dbReference type="InterPro" id="IPR001471">
    <property type="entry name" value="AP2/ERF_dom"/>
</dbReference>
<feature type="region of interest" description="Disordered" evidence="7">
    <location>
        <begin position="108"/>
        <end position="137"/>
    </location>
</feature>
<evidence type="ECO:0000256" key="6">
    <source>
        <dbReference type="ARBA" id="ARBA00023242"/>
    </source>
</evidence>
<dbReference type="AlphaFoldDB" id="A0A540KJX3"/>
<dbReference type="Gene3D" id="3.30.730.10">
    <property type="entry name" value="AP2/ERF domain"/>
    <property type="match status" value="1"/>
</dbReference>
<evidence type="ECO:0000313" key="10">
    <source>
        <dbReference type="Proteomes" id="UP000315295"/>
    </source>
</evidence>
<feature type="region of interest" description="Disordered" evidence="7">
    <location>
        <begin position="184"/>
        <end position="209"/>
    </location>
</feature>
<keyword evidence="10" id="KW-1185">Reference proteome</keyword>
<dbReference type="InterPro" id="IPR036955">
    <property type="entry name" value="AP2/ERF_dom_sf"/>
</dbReference>
<comment type="subcellular location">
    <subcellularLocation>
        <location evidence="1">Nucleus</location>
    </subcellularLocation>
</comment>
<keyword evidence="5" id="KW-0804">Transcription</keyword>
<evidence type="ECO:0000256" key="1">
    <source>
        <dbReference type="ARBA" id="ARBA00004123"/>
    </source>
</evidence>
<dbReference type="SMART" id="SM00380">
    <property type="entry name" value="AP2"/>
    <property type="match status" value="1"/>
</dbReference>
<feature type="compositionally biased region" description="Low complexity" evidence="7">
    <location>
        <begin position="193"/>
        <end position="206"/>
    </location>
</feature>
<dbReference type="GO" id="GO:0003677">
    <property type="term" value="F:DNA binding"/>
    <property type="evidence" value="ECO:0007669"/>
    <property type="project" value="UniProtKB-KW"/>
</dbReference>
<dbReference type="EMBL" id="VIEB01001194">
    <property type="protein sequence ID" value="TQD74322.1"/>
    <property type="molecule type" value="Genomic_DNA"/>
</dbReference>
<feature type="region of interest" description="Disordered" evidence="7">
    <location>
        <begin position="1"/>
        <end position="34"/>
    </location>
</feature>
<dbReference type="PROSITE" id="PS51032">
    <property type="entry name" value="AP2_ERF"/>
    <property type="match status" value="1"/>
</dbReference>
<keyword evidence="2" id="KW-0936">Ethylene signaling pathway</keyword>
<proteinExistence type="predicted"/>
<evidence type="ECO:0000256" key="7">
    <source>
        <dbReference type="SAM" id="MobiDB-lite"/>
    </source>
</evidence>
<dbReference type="GO" id="GO:0003700">
    <property type="term" value="F:DNA-binding transcription factor activity"/>
    <property type="evidence" value="ECO:0007669"/>
    <property type="project" value="InterPro"/>
</dbReference>
<evidence type="ECO:0000256" key="3">
    <source>
        <dbReference type="ARBA" id="ARBA00023015"/>
    </source>
</evidence>
<evidence type="ECO:0000259" key="8">
    <source>
        <dbReference type="PROSITE" id="PS51032"/>
    </source>
</evidence>
<dbReference type="Pfam" id="PF00847">
    <property type="entry name" value="AP2"/>
    <property type="match status" value="1"/>
</dbReference>
<evidence type="ECO:0000256" key="5">
    <source>
        <dbReference type="ARBA" id="ARBA00023163"/>
    </source>
</evidence>
<keyword evidence="3" id="KW-0805">Transcription regulation</keyword>
<gene>
    <name evidence="9" type="ORF">C1H46_040139</name>
</gene>
<evidence type="ECO:0000313" key="9">
    <source>
        <dbReference type="EMBL" id="TQD74322.1"/>
    </source>
</evidence>
<dbReference type="PANTHER" id="PTHR31677">
    <property type="entry name" value="AP2 DOMAIN CLASS TRANSCRIPTION FACTOR"/>
    <property type="match status" value="1"/>
</dbReference>
<keyword evidence="4" id="KW-0238">DNA-binding</keyword>
<evidence type="ECO:0000256" key="2">
    <source>
        <dbReference type="ARBA" id="ARBA00022745"/>
    </source>
</evidence>
<dbReference type="GO" id="GO:0009873">
    <property type="term" value="P:ethylene-activated signaling pathway"/>
    <property type="evidence" value="ECO:0007669"/>
    <property type="project" value="UniProtKB-KW"/>
</dbReference>
<comment type="caution">
    <text evidence="9">The sequence shown here is derived from an EMBL/GenBank/DDBJ whole genome shotgun (WGS) entry which is preliminary data.</text>
</comment>
<organism evidence="9 10">
    <name type="scientific">Malus baccata</name>
    <name type="common">Siberian crab apple</name>
    <name type="synonym">Pyrus baccata</name>
    <dbReference type="NCBI Taxonomy" id="106549"/>
    <lineage>
        <taxon>Eukaryota</taxon>
        <taxon>Viridiplantae</taxon>
        <taxon>Streptophyta</taxon>
        <taxon>Embryophyta</taxon>
        <taxon>Tracheophyta</taxon>
        <taxon>Spermatophyta</taxon>
        <taxon>Magnoliopsida</taxon>
        <taxon>eudicotyledons</taxon>
        <taxon>Gunneridae</taxon>
        <taxon>Pentapetalae</taxon>
        <taxon>rosids</taxon>
        <taxon>fabids</taxon>
        <taxon>Rosales</taxon>
        <taxon>Rosaceae</taxon>
        <taxon>Amygdaloideae</taxon>
        <taxon>Maleae</taxon>
        <taxon>Malus</taxon>
    </lineage>
</organism>
<accession>A0A540KJX3</accession>
<dbReference type="SUPFAM" id="SSF54171">
    <property type="entry name" value="DNA-binding domain"/>
    <property type="match status" value="1"/>
</dbReference>
<dbReference type="STRING" id="106549.A0A540KJX3"/>
<dbReference type="FunFam" id="3.30.730.10:FF:000001">
    <property type="entry name" value="Ethylene-responsive transcription factor 2"/>
    <property type="match status" value="1"/>
</dbReference>
<feature type="compositionally biased region" description="Low complexity" evidence="7">
    <location>
        <begin position="110"/>
        <end position="124"/>
    </location>
</feature>
<feature type="domain" description="AP2/ERF" evidence="8">
    <location>
        <begin position="25"/>
        <end position="82"/>
    </location>
</feature>
<dbReference type="PRINTS" id="PR00367">
    <property type="entry name" value="ETHRSPELEMNT"/>
</dbReference>
<protein>
    <recommendedName>
        <fullName evidence="8">AP2/ERF domain-containing protein</fullName>
    </recommendedName>
</protein>
<name>A0A540KJX3_MALBA</name>
<dbReference type="CDD" id="cd00018">
    <property type="entry name" value="AP2"/>
    <property type="match status" value="1"/>
</dbReference>
<reference evidence="9 10" key="1">
    <citation type="journal article" date="2019" name="G3 (Bethesda)">
        <title>Sequencing of a Wild Apple (Malus baccata) Genome Unravels the Differences Between Cultivated and Wild Apple Species Regarding Disease Resistance and Cold Tolerance.</title>
        <authorList>
            <person name="Chen X."/>
        </authorList>
    </citation>
    <scope>NUCLEOTIDE SEQUENCE [LARGE SCALE GENOMIC DNA]</scope>
    <source>
        <strain evidence="10">cv. Shandingzi</strain>
        <tissue evidence="9">Leaves</tissue>
    </source>
</reference>
<dbReference type="GO" id="GO:0005634">
    <property type="term" value="C:nucleus"/>
    <property type="evidence" value="ECO:0007669"/>
    <property type="project" value="UniProtKB-SubCell"/>
</dbReference>
<dbReference type="Proteomes" id="UP000315295">
    <property type="component" value="Unassembled WGS sequence"/>
</dbReference>